<dbReference type="Proteomes" id="UP000663823">
    <property type="component" value="Unassembled WGS sequence"/>
</dbReference>
<gene>
    <name evidence="1" type="ORF">OTI717_LOCUS20817</name>
</gene>
<name>A0A819E5W1_9BILA</name>
<accession>A0A819E5W1</accession>
<evidence type="ECO:0008006" key="3">
    <source>
        <dbReference type="Google" id="ProtNLM"/>
    </source>
</evidence>
<dbReference type="AlphaFoldDB" id="A0A819E5W1"/>
<sequence>MQKRPNTLLNCSFSSKKICAATENLTSNLNTPATTIITTTTTNDDFNLFLSSDPEDLDQVSDEVNFSVESNELKVTNSRPDTNTNDIGYYVSNKLSIDDHLKYSLLTNHFKLDRKYSFPMLYSDDHKYSRQFLINWLNDNSFLLFIHQTISCMGETIANIILDYLTTYNLPFDNSLGQAYDGGSNMVGIYQVLVDSCSISQIRNMMETIKKIINFFKDSPKRMLALWPENTDYQEEYIYLTNKKTHVDELCKELFVILYIPPHSILTLRIKNISICNPEQFYCDHVY</sequence>
<protein>
    <recommendedName>
        <fullName evidence="3">DUF4371 domain-containing protein</fullName>
    </recommendedName>
</protein>
<proteinExistence type="predicted"/>
<evidence type="ECO:0000313" key="1">
    <source>
        <dbReference type="EMBL" id="CAF3844982.1"/>
    </source>
</evidence>
<organism evidence="1 2">
    <name type="scientific">Rotaria sordida</name>
    <dbReference type="NCBI Taxonomy" id="392033"/>
    <lineage>
        <taxon>Eukaryota</taxon>
        <taxon>Metazoa</taxon>
        <taxon>Spiralia</taxon>
        <taxon>Gnathifera</taxon>
        <taxon>Rotifera</taxon>
        <taxon>Eurotatoria</taxon>
        <taxon>Bdelloidea</taxon>
        <taxon>Philodinida</taxon>
        <taxon>Philodinidae</taxon>
        <taxon>Rotaria</taxon>
    </lineage>
</organism>
<dbReference type="EMBL" id="CAJOAX010003267">
    <property type="protein sequence ID" value="CAF3844982.1"/>
    <property type="molecule type" value="Genomic_DNA"/>
</dbReference>
<comment type="caution">
    <text evidence="1">The sequence shown here is derived from an EMBL/GenBank/DDBJ whole genome shotgun (WGS) entry which is preliminary data.</text>
</comment>
<evidence type="ECO:0000313" key="2">
    <source>
        <dbReference type="Proteomes" id="UP000663823"/>
    </source>
</evidence>
<reference evidence="1" key="1">
    <citation type="submission" date="2021-02" db="EMBL/GenBank/DDBJ databases">
        <authorList>
            <person name="Nowell W R."/>
        </authorList>
    </citation>
    <scope>NUCLEOTIDE SEQUENCE</scope>
</reference>